<dbReference type="AlphaFoldDB" id="A0A081A2T1"/>
<gene>
    <name evidence="2" type="ORF">F444_10852</name>
</gene>
<accession>A0A081A2T1</accession>
<dbReference type="Proteomes" id="UP000028582">
    <property type="component" value="Unassembled WGS sequence"/>
</dbReference>
<protein>
    <submittedName>
        <fullName evidence="2">Uncharacterized protein</fullName>
    </submittedName>
</protein>
<feature type="non-terminal residue" evidence="2">
    <location>
        <position position="1"/>
    </location>
</feature>
<proteinExistence type="predicted"/>
<dbReference type="EMBL" id="ANJA01001946">
    <property type="protein sequence ID" value="ETO73192.1"/>
    <property type="molecule type" value="Genomic_DNA"/>
</dbReference>
<evidence type="ECO:0000313" key="2">
    <source>
        <dbReference type="EMBL" id="ETO73192.1"/>
    </source>
</evidence>
<reference evidence="2 3" key="1">
    <citation type="submission" date="2013-11" db="EMBL/GenBank/DDBJ databases">
        <title>The Genome Sequence of Phytophthora parasitica P1976.</title>
        <authorList>
            <consortium name="The Broad Institute Genomics Platform"/>
            <person name="Russ C."/>
            <person name="Tyler B."/>
            <person name="Panabieres F."/>
            <person name="Shan W."/>
            <person name="Tripathy S."/>
            <person name="Grunwald N."/>
            <person name="Machado M."/>
            <person name="Johnson C.S."/>
            <person name="Walker B."/>
            <person name="Young S."/>
            <person name="Zeng Q."/>
            <person name="Gargeya S."/>
            <person name="Fitzgerald M."/>
            <person name="Haas B."/>
            <person name="Abouelleil A."/>
            <person name="Allen A.W."/>
            <person name="Alvarado L."/>
            <person name="Arachchi H.M."/>
            <person name="Berlin A.M."/>
            <person name="Chapman S.B."/>
            <person name="Gainer-Dewar J."/>
            <person name="Goldberg J."/>
            <person name="Griggs A."/>
            <person name="Gujja S."/>
            <person name="Hansen M."/>
            <person name="Howarth C."/>
            <person name="Imamovic A."/>
            <person name="Ireland A."/>
            <person name="Larimer J."/>
            <person name="McCowan C."/>
            <person name="Murphy C."/>
            <person name="Pearson M."/>
            <person name="Poon T.W."/>
            <person name="Priest M."/>
            <person name="Roberts A."/>
            <person name="Saif S."/>
            <person name="Shea T."/>
            <person name="Sisk P."/>
            <person name="Sykes S."/>
            <person name="Wortman J."/>
            <person name="Nusbaum C."/>
            <person name="Birren B."/>
        </authorList>
    </citation>
    <scope>NUCLEOTIDE SEQUENCE [LARGE SCALE GENOMIC DNA]</scope>
    <source>
        <strain evidence="2 3">P1976</strain>
    </source>
</reference>
<sequence>RDSSLNLLPKMNQRRYLKSCNCLCICHSVPHSGTQVVFQTAVSWVLSLATLLRTLPPFLVVPTEPRTSLPYCSFRRRRLERRKGPGHSRPGAARMEGTGLPRIDVR</sequence>
<comment type="caution">
    <text evidence="2">The sequence shown here is derived from an EMBL/GenBank/DDBJ whole genome shotgun (WGS) entry which is preliminary data.</text>
</comment>
<organism evidence="2 3">
    <name type="scientific">Phytophthora nicotianae P1976</name>
    <dbReference type="NCBI Taxonomy" id="1317066"/>
    <lineage>
        <taxon>Eukaryota</taxon>
        <taxon>Sar</taxon>
        <taxon>Stramenopiles</taxon>
        <taxon>Oomycota</taxon>
        <taxon>Peronosporomycetes</taxon>
        <taxon>Peronosporales</taxon>
        <taxon>Peronosporaceae</taxon>
        <taxon>Phytophthora</taxon>
    </lineage>
</organism>
<name>A0A081A2T1_PHYNI</name>
<evidence type="ECO:0000313" key="3">
    <source>
        <dbReference type="Proteomes" id="UP000028582"/>
    </source>
</evidence>
<feature type="region of interest" description="Disordered" evidence="1">
    <location>
        <begin position="80"/>
        <end position="106"/>
    </location>
</feature>
<evidence type="ECO:0000256" key="1">
    <source>
        <dbReference type="SAM" id="MobiDB-lite"/>
    </source>
</evidence>